<reference evidence="1" key="1">
    <citation type="submission" date="2022-03" db="EMBL/GenBank/DDBJ databases">
        <authorList>
            <person name="Lindestad O."/>
        </authorList>
    </citation>
    <scope>NUCLEOTIDE SEQUENCE</scope>
</reference>
<dbReference type="EMBL" id="CAKXAJ010025467">
    <property type="protein sequence ID" value="CAH2239968.1"/>
    <property type="molecule type" value="Genomic_DNA"/>
</dbReference>
<comment type="caution">
    <text evidence="1">The sequence shown here is derived from an EMBL/GenBank/DDBJ whole genome shotgun (WGS) entry which is preliminary data.</text>
</comment>
<sequence>MEPSSLPRQVLLGEVTHAKRPVGRPRLRFKDCAKIDMTEFNIDHRHWERLTEGRDEWRKSVNEGCHIYDEAWLGVLAQKGNEGIPRDLQVAPKGLTTIISAAVNVACASAYLAIQRSVA</sequence>
<keyword evidence="2" id="KW-1185">Reference proteome</keyword>
<name>A0A8S4RTW7_9NEOP</name>
<gene>
    <name evidence="1" type="primary">jg3398</name>
    <name evidence="1" type="ORF">PAEG_LOCUS16602</name>
</gene>
<dbReference type="Proteomes" id="UP000838756">
    <property type="component" value="Unassembled WGS sequence"/>
</dbReference>
<evidence type="ECO:0000313" key="2">
    <source>
        <dbReference type="Proteomes" id="UP000838756"/>
    </source>
</evidence>
<accession>A0A8S4RTW7</accession>
<proteinExistence type="predicted"/>
<dbReference type="OrthoDB" id="425681at2759"/>
<organism evidence="1 2">
    <name type="scientific">Pararge aegeria aegeria</name>
    <dbReference type="NCBI Taxonomy" id="348720"/>
    <lineage>
        <taxon>Eukaryota</taxon>
        <taxon>Metazoa</taxon>
        <taxon>Ecdysozoa</taxon>
        <taxon>Arthropoda</taxon>
        <taxon>Hexapoda</taxon>
        <taxon>Insecta</taxon>
        <taxon>Pterygota</taxon>
        <taxon>Neoptera</taxon>
        <taxon>Endopterygota</taxon>
        <taxon>Lepidoptera</taxon>
        <taxon>Glossata</taxon>
        <taxon>Ditrysia</taxon>
        <taxon>Papilionoidea</taxon>
        <taxon>Nymphalidae</taxon>
        <taxon>Satyrinae</taxon>
        <taxon>Satyrini</taxon>
        <taxon>Parargina</taxon>
        <taxon>Pararge</taxon>
    </lineage>
</organism>
<dbReference type="AlphaFoldDB" id="A0A8S4RTW7"/>
<evidence type="ECO:0000313" key="1">
    <source>
        <dbReference type="EMBL" id="CAH2239968.1"/>
    </source>
</evidence>
<protein>
    <submittedName>
        <fullName evidence="1">Jg3398 protein</fullName>
    </submittedName>
</protein>